<dbReference type="Gene3D" id="3.50.50.60">
    <property type="entry name" value="FAD/NAD(P)-binding domain"/>
    <property type="match status" value="2"/>
</dbReference>
<evidence type="ECO:0000313" key="5">
    <source>
        <dbReference type="EMBL" id="KAK1765311.1"/>
    </source>
</evidence>
<dbReference type="GeneID" id="85308750"/>
<dbReference type="GO" id="GO:0050661">
    <property type="term" value="F:NADP binding"/>
    <property type="evidence" value="ECO:0007669"/>
    <property type="project" value="InterPro"/>
</dbReference>
<keyword evidence="4" id="KW-0560">Oxidoreductase</keyword>
<accession>A0AAJ0FE80</accession>
<evidence type="ECO:0000256" key="2">
    <source>
        <dbReference type="ARBA" id="ARBA00022630"/>
    </source>
</evidence>
<reference evidence="5" key="1">
    <citation type="submission" date="2023-06" db="EMBL/GenBank/DDBJ databases">
        <title>Genome-scale phylogeny and comparative genomics of the fungal order Sordariales.</title>
        <authorList>
            <consortium name="Lawrence Berkeley National Laboratory"/>
            <person name="Hensen N."/>
            <person name="Bonometti L."/>
            <person name="Westerberg I."/>
            <person name="Brannstrom I.O."/>
            <person name="Guillou S."/>
            <person name="Cros-Aarteil S."/>
            <person name="Calhoun S."/>
            <person name="Haridas S."/>
            <person name="Kuo A."/>
            <person name="Mondo S."/>
            <person name="Pangilinan J."/>
            <person name="Riley R."/>
            <person name="Labutti K."/>
            <person name="Andreopoulos B."/>
            <person name="Lipzen A."/>
            <person name="Chen C."/>
            <person name="Yanf M."/>
            <person name="Daum C."/>
            <person name="Ng V."/>
            <person name="Clum A."/>
            <person name="Steindorff A."/>
            <person name="Ohm R."/>
            <person name="Martin F."/>
            <person name="Silar P."/>
            <person name="Natvig D."/>
            <person name="Lalanne C."/>
            <person name="Gautier V."/>
            <person name="Ament-Velasquez S.L."/>
            <person name="Kruys A."/>
            <person name="Hutchinson M.I."/>
            <person name="Powell A.J."/>
            <person name="Barry K."/>
            <person name="Miller A.N."/>
            <person name="Grigoriev I.V."/>
            <person name="Debuchy R."/>
            <person name="Gladieux P."/>
            <person name="Thoren M.H."/>
            <person name="Johannesson H."/>
        </authorList>
    </citation>
    <scope>NUCLEOTIDE SEQUENCE</scope>
    <source>
        <strain evidence="5">8032-3</strain>
    </source>
</reference>
<sequence>MTPREQPLQNDYEFTFDNRIGGTPLETGEPAPYKVSEHLLWAPRKMRVASIGAGASGIMLCYKKEKEFGDSIDLVVYERYPKCGGVWYANKYPGCRCDVPSPAYQFSFAPKPDWSRYYSPSAEIQTYYESFARDHGYLDRYIKLSHEVTGATWDEATSQWILSVTETTESGTKLRSFEDRVDFLVANIGVLNTWRWPDIPNREAFRGKMTHSADYDTSLDLAGKTVIVIGSGASSIQIIPAIKKTAGKIISFYRTPQWISPGLAMEGYTDAQGRNFDYTDEQKQFFASNPAAYLEHRKALESKINSSFRGNIAGHQIQKLTREAVSKHMASTLKNKEGLVKRLVPDFPVGCRRLGPAEGFLEAFLEENVELASGDIASFTENGVRTTEGVEYAADVIICATGFDVSFRPYFPVVGVNGVSLAEAWKDDPSAYLAMAASGFPNFMIGSLGPNCPAGHGSFVTVLEAAQNYICKVIRKIQTENIRSLDVKPEAVAEYNEHVHEWLKRTVWAAGCRSWYNRGRPGGKVIAQYPGSLVHWRLMLEHPRFEDYNISYRSRNRFEFMGNGFSELEVSGGDLAWYLEPAFIEKPLFDH</sequence>
<dbReference type="Proteomes" id="UP001244011">
    <property type="component" value="Unassembled WGS sequence"/>
</dbReference>
<keyword evidence="3" id="KW-0274">FAD</keyword>
<gene>
    <name evidence="5" type="ORF">QBC33DRAFT_496076</name>
</gene>
<dbReference type="GO" id="GO:0050660">
    <property type="term" value="F:flavin adenine dinucleotide binding"/>
    <property type="evidence" value="ECO:0007669"/>
    <property type="project" value="InterPro"/>
</dbReference>
<evidence type="ECO:0000256" key="1">
    <source>
        <dbReference type="ARBA" id="ARBA00010139"/>
    </source>
</evidence>
<evidence type="ECO:0000256" key="3">
    <source>
        <dbReference type="ARBA" id="ARBA00022827"/>
    </source>
</evidence>
<keyword evidence="2" id="KW-0285">Flavoprotein</keyword>
<dbReference type="Pfam" id="PF00743">
    <property type="entry name" value="FMO-like"/>
    <property type="match status" value="1"/>
</dbReference>
<dbReference type="InterPro" id="IPR036188">
    <property type="entry name" value="FAD/NAD-bd_sf"/>
</dbReference>
<evidence type="ECO:0000256" key="4">
    <source>
        <dbReference type="ARBA" id="ARBA00023002"/>
    </source>
</evidence>
<dbReference type="InterPro" id="IPR051209">
    <property type="entry name" value="FAD-bind_Monooxygenase_sf"/>
</dbReference>
<dbReference type="SUPFAM" id="SSF51905">
    <property type="entry name" value="FAD/NAD(P)-binding domain"/>
    <property type="match status" value="3"/>
</dbReference>
<name>A0AAJ0FE80_9PEZI</name>
<dbReference type="PANTHER" id="PTHR42877:SF8">
    <property type="entry name" value="MONOOXYGENASE"/>
    <property type="match status" value="1"/>
</dbReference>
<comment type="similarity">
    <text evidence="1">Belongs to the FAD-binding monooxygenase family.</text>
</comment>
<dbReference type="PANTHER" id="PTHR42877">
    <property type="entry name" value="L-ORNITHINE N(5)-MONOOXYGENASE-RELATED"/>
    <property type="match status" value="1"/>
</dbReference>
<dbReference type="AlphaFoldDB" id="A0AAJ0FE80"/>
<keyword evidence="6" id="KW-1185">Reference proteome</keyword>
<dbReference type="RefSeq" id="XP_060281524.1">
    <property type="nucleotide sequence ID" value="XM_060425563.1"/>
</dbReference>
<dbReference type="EMBL" id="MU839016">
    <property type="protein sequence ID" value="KAK1765311.1"/>
    <property type="molecule type" value="Genomic_DNA"/>
</dbReference>
<proteinExistence type="inferred from homology"/>
<protein>
    <recommendedName>
        <fullName evidence="7">Sterigmatocystin biosynthesis monooxygenase stcW</fullName>
    </recommendedName>
</protein>
<dbReference type="InterPro" id="IPR020946">
    <property type="entry name" value="Flavin_mOase-like"/>
</dbReference>
<comment type="caution">
    <text evidence="5">The sequence shown here is derived from an EMBL/GenBank/DDBJ whole genome shotgun (WGS) entry which is preliminary data.</text>
</comment>
<dbReference type="GO" id="GO:0004499">
    <property type="term" value="F:N,N-dimethylaniline monooxygenase activity"/>
    <property type="evidence" value="ECO:0007669"/>
    <property type="project" value="InterPro"/>
</dbReference>
<evidence type="ECO:0008006" key="7">
    <source>
        <dbReference type="Google" id="ProtNLM"/>
    </source>
</evidence>
<evidence type="ECO:0000313" key="6">
    <source>
        <dbReference type="Proteomes" id="UP001244011"/>
    </source>
</evidence>
<organism evidence="5 6">
    <name type="scientific">Phialemonium atrogriseum</name>
    <dbReference type="NCBI Taxonomy" id="1093897"/>
    <lineage>
        <taxon>Eukaryota</taxon>
        <taxon>Fungi</taxon>
        <taxon>Dikarya</taxon>
        <taxon>Ascomycota</taxon>
        <taxon>Pezizomycotina</taxon>
        <taxon>Sordariomycetes</taxon>
        <taxon>Sordariomycetidae</taxon>
        <taxon>Cephalothecales</taxon>
        <taxon>Cephalothecaceae</taxon>
        <taxon>Phialemonium</taxon>
    </lineage>
</organism>